<feature type="compositionally biased region" description="Polar residues" evidence="1">
    <location>
        <begin position="8"/>
        <end position="22"/>
    </location>
</feature>
<dbReference type="EMBL" id="JALJOQ010000012">
    <property type="protein sequence ID" value="KAK9810970.1"/>
    <property type="molecule type" value="Genomic_DNA"/>
</dbReference>
<proteinExistence type="predicted"/>
<keyword evidence="3" id="KW-1185">Reference proteome</keyword>
<evidence type="ECO:0000313" key="2">
    <source>
        <dbReference type="EMBL" id="KAK9810970.1"/>
    </source>
</evidence>
<dbReference type="AlphaFoldDB" id="A0AAW1PMF8"/>
<comment type="caution">
    <text evidence="2">The sequence shown here is derived from an EMBL/GenBank/DDBJ whole genome shotgun (WGS) entry which is preliminary data.</text>
</comment>
<reference evidence="2 3" key="1">
    <citation type="journal article" date="2024" name="Nat. Commun.">
        <title>Phylogenomics reveals the evolutionary origins of lichenization in chlorophyte algae.</title>
        <authorList>
            <person name="Puginier C."/>
            <person name="Libourel C."/>
            <person name="Otte J."/>
            <person name="Skaloud P."/>
            <person name="Haon M."/>
            <person name="Grisel S."/>
            <person name="Petersen M."/>
            <person name="Berrin J.G."/>
            <person name="Delaux P.M."/>
            <person name="Dal Grande F."/>
            <person name="Keller J."/>
        </authorList>
    </citation>
    <scope>NUCLEOTIDE SEQUENCE [LARGE SCALE GENOMIC DNA]</scope>
    <source>
        <strain evidence="2 3">SAG 2036</strain>
    </source>
</reference>
<dbReference type="Proteomes" id="UP001465755">
    <property type="component" value="Unassembled WGS sequence"/>
</dbReference>
<evidence type="ECO:0000256" key="1">
    <source>
        <dbReference type="SAM" id="MobiDB-lite"/>
    </source>
</evidence>
<accession>A0AAW1PMF8</accession>
<name>A0AAW1PMF8_9CHLO</name>
<feature type="compositionally biased region" description="Basic and acidic residues" evidence="1">
    <location>
        <begin position="57"/>
        <end position="68"/>
    </location>
</feature>
<feature type="region of interest" description="Disordered" evidence="1">
    <location>
        <begin position="1"/>
        <end position="68"/>
    </location>
</feature>
<organism evidence="2 3">
    <name type="scientific">Symbiochloris irregularis</name>
    <dbReference type="NCBI Taxonomy" id="706552"/>
    <lineage>
        <taxon>Eukaryota</taxon>
        <taxon>Viridiplantae</taxon>
        <taxon>Chlorophyta</taxon>
        <taxon>core chlorophytes</taxon>
        <taxon>Trebouxiophyceae</taxon>
        <taxon>Trebouxiales</taxon>
        <taxon>Trebouxiaceae</taxon>
        <taxon>Symbiochloris</taxon>
    </lineage>
</organism>
<sequence length="86" mass="9302">MSGFAAFQSGQNAWRAAASQSPAGAFSAQRLDETNTSGLSFDAQRAERDPPPPIYPLDERTASAHAKEPWQYAPRIIIGCQRVANP</sequence>
<gene>
    <name evidence="2" type="ORF">WJX73_001969</name>
</gene>
<protein>
    <submittedName>
        <fullName evidence="2">Uncharacterized protein</fullName>
    </submittedName>
</protein>
<evidence type="ECO:0000313" key="3">
    <source>
        <dbReference type="Proteomes" id="UP001465755"/>
    </source>
</evidence>